<keyword evidence="2 4" id="KW-0479">Metal-binding</keyword>
<evidence type="ECO:0000256" key="3">
    <source>
        <dbReference type="ARBA" id="ARBA00022851"/>
    </source>
</evidence>
<dbReference type="EMBL" id="JBJKTR010000009">
    <property type="protein sequence ID" value="KAL3358019.1"/>
    <property type="molecule type" value="Genomic_DNA"/>
</dbReference>
<dbReference type="PANTHER" id="PTHR33543:SF33">
    <property type="entry name" value="METALLOTHIONEIN-LIKE PROTEIN 2B"/>
    <property type="match status" value="1"/>
</dbReference>
<evidence type="ECO:0000256" key="2">
    <source>
        <dbReference type="ARBA" id="ARBA00022723"/>
    </source>
</evidence>
<dbReference type="Proteomes" id="UP001627284">
    <property type="component" value="Unassembled WGS sequence"/>
</dbReference>
<keyword evidence="6" id="KW-1185">Reference proteome</keyword>
<comment type="similarity">
    <text evidence="1 4">Belongs to the metallothionein superfamily. Type 15 family.</text>
</comment>
<evidence type="ECO:0000313" key="6">
    <source>
        <dbReference type="Proteomes" id="UP001627284"/>
    </source>
</evidence>
<gene>
    <name evidence="5" type="ORF">AABB24_015250</name>
</gene>
<evidence type="ECO:0000256" key="1">
    <source>
        <dbReference type="ARBA" id="ARBA00005802"/>
    </source>
</evidence>
<proteinExistence type="inferred from homology"/>
<dbReference type="PANTHER" id="PTHR33543">
    <property type="entry name" value="METALLOTHIONEIN-LIKE PROTEIN 2A"/>
    <property type="match status" value="1"/>
</dbReference>
<comment type="caution">
    <text evidence="5">The sequence shown here is derived from an EMBL/GenBank/DDBJ whole genome shotgun (WGS) entry which is preliminary data.</text>
</comment>
<dbReference type="InterPro" id="IPR000347">
    <property type="entry name" value="Metalthion_15p"/>
</dbReference>
<organism evidence="5 6">
    <name type="scientific">Solanum stoloniferum</name>
    <dbReference type="NCBI Taxonomy" id="62892"/>
    <lineage>
        <taxon>Eukaryota</taxon>
        <taxon>Viridiplantae</taxon>
        <taxon>Streptophyta</taxon>
        <taxon>Embryophyta</taxon>
        <taxon>Tracheophyta</taxon>
        <taxon>Spermatophyta</taxon>
        <taxon>Magnoliopsida</taxon>
        <taxon>eudicotyledons</taxon>
        <taxon>Gunneridae</taxon>
        <taxon>Pentapetalae</taxon>
        <taxon>asterids</taxon>
        <taxon>lamiids</taxon>
        <taxon>Solanales</taxon>
        <taxon>Solanaceae</taxon>
        <taxon>Solanoideae</taxon>
        <taxon>Solaneae</taxon>
        <taxon>Solanum</taxon>
    </lineage>
</organism>
<evidence type="ECO:0000313" key="5">
    <source>
        <dbReference type="EMBL" id="KAL3358019.1"/>
    </source>
</evidence>
<protein>
    <recommendedName>
        <fullName evidence="4">Metallothionein-like protein</fullName>
    </recommendedName>
</protein>
<comment type="function">
    <text evidence="4">Metallothioneins have a high content of cysteine residues that bind various heavy metals.</text>
</comment>
<dbReference type="GO" id="GO:0046872">
    <property type="term" value="F:metal ion binding"/>
    <property type="evidence" value="ECO:0007669"/>
    <property type="project" value="UniProtKB-UniRule"/>
</dbReference>
<keyword evidence="3 4" id="KW-0480">Metal-thiolate cluster</keyword>
<reference evidence="5 6" key="1">
    <citation type="submission" date="2024-05" db="EMBL/GenBank/DDBJ databases">
        <title>De novo assembly of an allotetraploid wild potato.</title>
        <authorList>
            <person name="Hosaka A.J."/>
        </authorList>
    </citation>
    <scope>NUCLEOTIDE SEQUENCE [LARGE SCALE GENOMIC DNA]</scope>
    <source>
        <tissue evidence="5">Young leaves</tissue>
    </source>
</reference>
<accession>A0ABD2TNN9</accession>
<dbReference type="Pfam" id="PF01439">
    <property type="entry name" value="Metallothio_2"/>
    <property type="match status" value="1"/>
</dbReference>
<dbReference type="AlphaFoldDB" id="A0ABD2TNN9"/>
<feature type="non-terminal residue" evidence="5">
    <location>
        <position position="1"/>
    </location>
</feature>
<sequence>TFLHLHFTINRHSWFFFPNHSFYINQNIFDFSILNLRLIMSCCGGNCGCGSACKCGSGCGGCKMYPDMSYTESITTTETLVLGVGPEKTSFGAMEMGESPVAENGCKCGSDCKCNPCTCSK</sequence>
<evidence type="ECO:0000256" key="4">
    <source>
        <dbReference type="RuleBase" id="RU369052"/>
    </source>
</evidence>
<name>A0ABD2TNN9_9SOLN</name>